<organism evidence="2 3">
    <name type="scientific">Ficus carica</name>
    <name type="common">Common fig</name>
    <dbReference type="NCBI Taxonomy" id="3494"/>
    <lineage>
        <taxon>Eukaryota</taxon>
        <taxon>Viridiplantae</taxon>
        <taxon>Streptophyta</taxon>
        <taxon>Embryophyta</taxon>
        <taxon>Tracheophyta</taxon>
        <taxon>Spermatophyta</taxon>
        <taxon>Magnoliopsida</taxon>
        <taxon>eudicotyledons</taxon>
        <taxon>Gunneridae</taxon>
        <taxon>Pentapetalae</taxon>
        <taxon>rosids</taxon>
        <taxon>fabids</taxon>
        <taxon>Rosales</taxon>
        <taxon>Moraceae</taxon>
        <taxon>Ficeae</taxon>
        <taxon>Ficus</taxon>
    </lineage>
</organism>
<protein>
    <submittedName>
        <fullName evidence="2">Uncharacterized protein</fullName>
    </submittedName>
</protein>
<accession>A0AA88A401</accession>
<feature type="compositionally biased region" description="Basic and acidic residues" evidence="1">
    <location>
        <begin position="1"/>
        <end position="16"/>
    </location>
</feature>
<gene>
    <name evidence="2" type="ORF">TIFTF001_016908</name>
</gene>
<evidence type="ECO:0000256" key="1">
    <source>
        <dbReference type="SAM" id="MobiDB-lite"/>
    </source>
</evidence>
<feature type="region of interest" description="Disordered" evidence="1">
    <location>
        <begin position="1"/>
        <end position="65"/>
    </location>
</feature>
<evidence type="ECO:0000313" key="3">
    <source>
        <dbReference type="Proteomes" id="UP001187192"/>
    </source>
</evidence>
<keyword evidence="3" id="KW-1185">Reference proteome</keyword>
<dbReference type="EMBL" id="BTGU01000026">
    <property type="protein sequence ID" value="GMN47733.1"/>
    <property type="molecule type" value="Genomic_DNA"/>
</dbReference>
<dbReference type="Gramene" id="FCD_00030739-RA">
    <property type="protein sequence ID" value="FCD_00030739-RA:cds"/>
    <property type="gene ID" value="FCD_00030739"/>
</dbReference>
<sequence>MSSPEKKPCNAREALHLEGVTTEFSSPRERARSSTGEISLKISQKKLRAPTSATSSPHLIGIASS</sequence>
<name>A0AA88A401_FICCA</name>
<dbReference type="Proteomes" id="UP001187192">
    <property type="component" value="Unassembled WGS sequence"/>
</dbReference>
<dbReference type="AlphaFoldDB" id="A0AA88A401"/>
<feature type="compositionally biased region" description="Polar residues" evidence="1">
    <location>
        <begin position="51"/>
        <end position="65"/>
    </location>
</feature>
<evidence type="ECO:0000313" key="2">
    <source>
        <dbReference type="EMBL" id="GMN47733.1"/>
    </source>
</evidence>
<proteinExistence type="predicted"/>
<comment type="caution">
    <text evidence="2">The sequence shown here is derived from an EMBL/GenBank/DDBJ whole genome shotgun (WGS) entry which is preliminary data.</text>
</comment>
<reference evidence="2" key="1">
    <citation type="submission" date="2023-07" db="EMBL/GenBank/DDBJ databases">
        <title>draft genome sequence of fig (Ficus carica).</title>
        <authorList>
            <person name="Takahashi T."/>
            <person name="Nishimura K."/>
        </authorList>
    </citation>
    <scope>NUCLEOTIDE SEQUENCE</scope>
</reference>